<keyword evidence="3" id="KW-1185">Reference proteome</keyword>
<evidence type="ECO:0000313" key="2">
    <source>
        <dbReference type="EMBL" id="GEP43760.1"/>
    </source>
</evidence>
<dbReference type="AlphaFoldDB" id="A0A512MAK0"/>
<comment type="caution">
    <text evidence="2">The sequence shown here is derived from an EMBL/GenBank/DDBJ whole genome shotgun (WGS) entry which is preliminary data.</text>
</comment>
<accession>A0A512MAK0</accession>
<reference evidence="2 3" key="1">
    <citation type="submission" date="2019-07" db="EMBL/GenBank/DDBJ databases">
        <title>Whole genome shotgun sequence of Brevifollis gellanilyticus NBRC 108608.</title>
        <authorList>
            <person name="Hosoyama A."/>
            <person name="Uohara A."/>
            <person name="Ohji S."/>
            <person name="Ichikawa N."/>
        </authorList>
    </citation>
    <scope>NUCLEOTIDE SEQUENCE [LARGE SCALE GENOMIC DNA]</scope>
    <source>
        <strain evidence="2 3">NBRC 108608</strain>
    </source>
</reference>
<feature type="region of interest" description="Disordered" evidence="1">
    <location>
        <begin position="1"/>
        <end position="53"/>
    </location>
</feature>
<proteinExistence type="predicted"/>
<evidence type="ECO:0000256" key="1">
    <source>
        <dbReference type="SAM" id="MobiDB-lite"/>
    </source>
</evidence>
<organism evidence="2 3">
    <name type="scientific">Brevifollis gellanilyticus</name>
    <dbReference type="NCBI Taxonomy" id="748831"/>
    <lineage>
        <taxon>Bacteria</taxon>
        <taxon>Pseudomonadati</taxon>
        <taxon>Verrucomicrobiota</taxon>
        <taxon>Verrucomicrobiia</taxon>
        <taxon>Verrucomicrobiales</taxon>
        <taxon>Verrucomicrobiaceae</taxon>
    </lineage>
</organism>
<dbReference type="EMBL" id="BKAG01000020">
    <property type="protein sequence ID" value="GEP43760.1"/>
    <property type="molecule type" value="Genomic_DNA"/>
</dbReference>
<name>A0A512MAK0_9BACT</name>
<protein>
    <submittedName>
        <fullName evidence="2">Uncharacterized protein</fullName>
    </submittedName>
</protein>
<dbReference type="Proteomes" id="UP000321577">
    <property type="component" value="Unassembled WGS sequence"/>
</dbReference>
<sequence>MRPFDSRGGGVDEALHDDITGQGWIPAGRDEALGEHLGAEKREEGQGKKTKGHVAENVLGESISWLDMCCGVLC</sequence>
<gene>
    <name evidence="2" type="ORF">BGE01nite_30510</name>
</gene>
<evidence type="ECO:0000313" key="3">
    <source>
        <dbReference type="Proteomes" id="UP000321577"/>
    </source>
</evidence>
<feature type="compositionally biased region" description="Basic and acidic residues" evidence="1">
    <location>
        <begin position="28"/>
        <end position="47"/>
    </location>
</feature>